<keyword evidence="2" id="KW-0238">DNA-binding</keyword>
<dbReference type="PROSITE" id="PS00397">
    <property type="entry name" value="RECOMBINASES_1"/>
    <property type="match status" value="1"/>
</dbReference>
<keyword evidence="1" id="KW-0229">DNA integration</keyword>
<dbReference type="InterPro" id="IPR006118">
    <property type="entry name" value="Recombinase_CS"/>
</dbReference>
<dbReference type="PROSITE" id="PS51736">
    <property type="entry name" value="RECOMBINASES_3"/>
    <property type="match status" value="1"/>
</dbReference>
<keyword evidence="3" id="KW-0233">DNA recombination</keyword>
<feature type="compositionally biased region" description="Basic and acidic residues" evidence="4">
    <location>
        <begin position="164"/>
        <end position="189"/>
    </location>
</feature>
<dbReference type="InterPro" id="IPR006119">
    <property type="entry name" value="Resolv_N"/>
</dbReference>
<dbReference type="PANTHER" id="PTHR30461">
    <property type="entry name" value="DNA-INVERTASE FROM LAMBDOID PROPHAGE"/>
    <property type="match status" value="1"/>
</dbReference>
<evidence type="ECO:0000256" key="1">
    <source>
        <dbReference type="ARBA" id="ARBA00022908"/>
    </source>
</evidence>
<reference evidence="6" key="1">
    <citation type="journal article" date="2014" name="Front. Microbiol.">
        <title>High frequency of phylogenetically diverse reductive dehalogenase-homologous genes in deep subseafloor sedimentary metagenomes.</title>
        <authorList>
            <person name="Kawai M."/>
            <person name="Futagami T."/>
            <person name="Toyoda A."/>
            <person name="Takaki Y."/>
            <person name="Nishi S."/>
            <person name="Hori S."/>
            <person name="Arai W."/>
            <person name="Tsubouchi T."/>
            <person name="Morono Y."/>
            <person name="Uchiyama I."/>
            <person name="Ito T."/>
            <person name="Fujiyama A."/>
            <person name="Inagaki F."/>
            <person name="Takami H."/>
        </authorList>
    </citation>
    <scope>NUCLEOTIDE SEQUENCE</scope>
    <source>
        <strain evidence="6">Expedition CK06-06</strain>
    </source>
</reference>
<dbReference type="GO" id="GO:0015074">
    <property type="term" value="P:DNA integration"/>
    <property type="evidence" value="ECO:0007669"/>
    <property type="project" value="UniProtKB-KW"/>
</dbReference>
<evidence type="ECO:0000256" key="2">
    <source>
        <dbReference type="ARBA" id="ARBA00023125"/>
    </source>
</evidence>
<dbReference type="Pfam" id="PF00239">
    <property type="entry name" value="Resolvase"/>
    <property type="match status" value="1"/>
</dbReference>
<organism evidence="6">
    <name type="scientific">marine sediment metagenome</name>
    <dbReference type="NCBI Taxonomy" id="412755"/>
    <lineage>
        <taxon>unclassified sequences</taxon>
        <taxon>metagenomes</taxon>
        <taxon>ecological metagenomes</taxon>
    </lineage>
</organism>
<feature type="compositionally biased region" description="Basic residues" evidence="4">
    <location>
        <begin position="136"/>
        <end position="145"/>
    </location>
</feature>
<name>X1MXY0_9ZZZZ</name>
<evidence type="ECO:0000313" key="6">
    <source>
        <dbReference type="EMBL" id="GAI11239.1"/>
    </source>
</evidence>
<comment type="caution">
    <text evidence="6">The sequence shown here is derived from an EMBL/GenBank/DDBJ whole genome shotgun (WGS) entry which is preliminary data.</text>
</comment>
<proteinExistence type="predicted"/>
<feature type="domain" description="Resolvase/invertase-type recombinase catalytic" evidence="5">
    <location>
        <begin position="2"/>
        <end position="141"/>
    </location>
</feature>
<gene>
    <name evidence="6" type="ORF">S06H3_20073</name>
</gene>
<dbReference type="PANTHER" id="PTHR30461:SF2">
    <property type="entry name" value="SERINE RECOMBINASE PINE-RELATED"/>
    <property type="match status" value="1"/>
</dbReference>
<dbReference type="GO" id="GO:0000150">
    <property type="term" value="F:DNA strand exchange activity"/>
    <property type="evidence" value="ECO:0007669"/>
    <property type="project" value="InterPro"/>
</dbReference>
<dbReference type="GO" id="GO:0003677">
    <property type="term" value="F:DNA binding"/>
    <property type="evidence" value="ECO:0007669"/>
    <property type="project" value="UniProtKB-KW"/>
</dbReference>
<dbReference type="SUPFAM" id="SSF53041">
    <property type="entry name" value="Resolvase-like"/>
    <property type="match status" value="1"/>
</dbReference>
<dbReference type="SMART" id="SM00857">
    <property type="entry name" value="Resolvase"/>
    <property type="match status" value="1"/>
</dbReference>
<sequence>MKIAIYCRVSSRDQTPDNQRIRLTEYAMEKEWEFEVYTEVESTRNTRPVKAELLYKLREGKYDGVLVYKLDRWARSSTELVLDVTELIKKGIAFISYTENLDFSTSTGRLHFQILSAFAEFERDLISERTKEGIHRARNRGKTLGRPKGSKDQKKRRKAGYFLREARKKQLEDQKKGEFRPIEDYRNRT</sequence>
<dbReference type="CDD" id="cd03768">
    <property type="entry name" value="SR_ResInv"/>
    <property type="match status" value="1"/>
</dbReference>
<dbReference type="AlphaFoldDB" id="X1MXY0"/>
<accession>X1MXY0</accession>
<feature type="region of interest" description="Disordered" evidence="4">
    <location>
        <begin position="136"/>
        <end position="189"/>
    </location>
</feature>
<evidence type="ECO:0000259" key="5">
    <source>
        <dbReference type="PROSITE" id="PS51736"/>
    </source>
</evidence>
<dbReference type="EMBL" id="BARV01010357">
    <property type="protein sequence ID" value="GAI11239.1"/>
    <property type="molecule type" value="Genomic_DNA"/>
</dbReference>
<dbReference type="InterPro" id="IPR036162">
    <property type="entry name" value="Resolvase-like_N_sf"/>
</dbReference>
<evidence type="ECO:0000256" key="3">
    <source>
        <dbReference type="ARBA" id="ARBA00023172"/>
    </source>
</evidence>
<dbReference type="InterPro" id="IPR050639">
    <property type="entry name" value="SSR_resolvase"/>
</dbReference>
<dbReference type="Gene3D" id="3.40.50.1390">
    <property type="entry name" value="Resolvase, N-terminal catalytic domain"/>
    <property type="match status" value="1"/>
</dbReference>
<evidence type="ECO:0000256" key="4">
    <source>
        <dbReference type="SAM" id="MobiDB-lite"/>
    </source>
</evidence>
<protein>
    <recommendedName>
        <fullName evidence="5">Resolvase/invertase-type recombinase catalytic domain-containing protein</fullName>
    </recommendedName>
</protein>